<dbReference type="Pfam" id="PF06439">
    <property type="entry name" value="3keto-disac_hyd"/>
    <property type="match status" value="1"/>
</dbReference>
<protein>
    <submittedName>
        <fullName evidence="2">DUF1080 domain-containing protein</fullName>
    </submittedName>
</protein>
<evidence type="ECO:0000313" key="3">
    <source>
        <dbReference type="Proteomes" id="UP001206312"/>
    </source>
</evidence>
<dbReference type="Proteomes" id="UP001206312">
    <property type="component" value="Unassembled WGS sequence"/>
</dbReference>
<keyword evidence="3" id="KW-1185">Reference proteome</keyword>
<gene>
    <name evidence="2" type="ORF">NG653_13330</name>
</gene>
<name>A0ABT1B0Z5_9FLAO</name>
<feature type="domain" description="3-keto-alpha-glucoside-1,2-lyase/3-keto-2-hydroxy-glucal hydratase" evidence="1">
    <location>
        <begin position="34"/>
        <end position="262"/>
    </location>
</feature>
<dbReference type="EMBL" id="JAMXIB010000013">
    <property type="protein sequence ID" value="MCO5725844.1"/>
    <property type="molecule type" value="Genomic_DNA"/>
</dbReference>
<organism evidence="2 3">
    <name type="scientific">Robiginitalea marina</name>
    <dbReference type="NCBI Taxonomy" id="2954105"/>
    <lineage>
        <taxon>Bacteria</taxon>
        <taxon>Pseudomonadati</taxon>
        <taxon>Bacteroidota</taxon>
        <taxon>Flavobacteriia</taxon>
        <taxon>Flavobacteriales</taxon>
        <taxon>Flavobacteriaceae</taxon>
        <taxon>Robiginitalea</taxon>
    </lineage>
</organism>
<dbReference type="Gene3D" id="2.60.120.560">
    <property type="entry name" value="Exo-inulinase, domain 1"/>
    <property type="match status" value="1"/>
</dbReference>
<proteinExistence type="predicted"/>
<dbReference type="InterPro" id="IPR010496">
    <property type="entry name" value="AL/BT2_dom"/>
</dbReference>
<evidence type="ECO:0000259" key="1">
    <source>
        <dbReference type="Pfam" id="PF06439"/>
    </source>
</evidence>
<sequence>MKTLTAVILLALLCSGCRDKTPVPPAEPAAAEPEWIELFNGRDLEGWDVKIRGFALGDNYNNTFRVEDGVLKVSYDQYEAYNEEFGHLFYQTPFSHYRLRAEYRFVGEQVPGGPDWAYRNNGFMLHSQSAASMGLHQDFPISLEAQLLGGREAGERPTMNLCTPGSNVVIGGALRTEHCMNSTSKTYRGDQWVTVEMVVLGDSVIHHLVEGDTVLTYHRPVMGGGAISDYNPDAYAEGRPMASGYIAIQAESHPTEFRRIALQDLSRE</sequence>
<reference evidence="2 3" key="1">
    <citation type="submission" date="2022-06" db="EMBL/GenBank/DDBJ databases">
        <authorList>
            <person name="Xuan X."/>
        </authorList>
    </citation>
    <scope>NUCLEOTIDE SEQUENCE [LARGE SCALE GENOMIC DNA]</scope>
    <source>
        <strain evidence="2 3">2V75</strain>
    </source>
</reference>
<evidence type="ECO:0000313" key="2">
    <source>
        <dbReference type="EMBL" id="MCO5725844.1"/>
    </source>
</evidence>
<comment type="caution">
    <text evidence="2">The sequence shown here is derived from an EMBL/GenBank/DDBJ whole genome shotgun (WGS) entry which is preliminary data.</text>
</comment>
<accession>A0ABT1B0Z5</accession>
<dbReference type="RefSeq" id="WP_252742215.1">
    <property type="nucleotide sequence ID" value="NZ_JAMXIB010000013.1"/>
</dbReference>